<evidence type="ECO:0000313" key="10">
    <source>
        <dbReference type="EMBL" id="EPB77896.1"/>
    </source>
</evidence>
<feature type="binding site" evidence="7">
    <location>
        <position position="185"/>
    </location>
    <ligand>
        <name>Zn(2+)</name>
        <dbReference type="ChEBI" id="CHEBI:29105"/>
        <note>catalytic</note>
    </ligand>
</feature>
<evidence type="ECO:0000256" key="7">
    <source>
        <dbReference type="PROSITE-ProRule" id="PRU01211"/>
    </source>
</evidence>
<dbReference type="PANTHER" id="PTHR10127:SF780">
    <property type="entry name" value="METALLOENDOPEPTIDASE"/>
    <property type="match status" value="1"/>
</dbReference>
<keyword evidence="4 7" id="KW-0862">Zinc</keyword>
<evidence type="ECO:0000256" key="6">
    <source>
        <dbReference type="ARBA" id="ARBA00023157"/>
    </source>
</evidence>
<dbReference type="Pfam" id="PF01400">
    <property type="entry name" value="Astacin"/>
    <property type="match status" value="1"/>
</dbReference>
<evidence type="ECO:0000256" key="4">
    <source>
        <dbReference type="ARBA" id="ARBA00022833"/>
    </source>
</evidence>
<name>A0A0D6M663_9BILA</name>
<sequence length="289" mass="33045">MGQAIPFLVLLCLQAAFLTVSADKKMGQAIPFLVLLCLQAAFLTVSADKKGPPINIGKQEGGDIRGGRQPGAGSSFFKVQQQQIWNVYKDDDGKFVIPYVFENMSSYNPEELFNFALAMDQIDRNTCIRFRPRRNEHDYIYIKNERNGCYSAGAGRGGGQQILGLQSDRFGRCTDVKTLIHEMIHAIGFVHEHNRYDRDNHVKIHLENVRAKYEPQFHKASFYQSHTYDVPYDYHSIMHYEKDSFAKRKGAITIETLDEKYQKDLQLSELVKDPISTIVPPNLTMSRKD</sequence>
<dbReference type="GO" id="GO:0008270">
    <property type="term" value="F:zinc ion binding"/>
    <property type="evidence" value="ECO:0007669"/>
    <property type="project" value="UniProtKB-UniRule"/>
</dbReference>
<evidence type="ECO:0000256" key="5">
    <source>
        <dbReference type="ARBA" id="ARBA00023049"/>
    </source>
</evidence>
<dbReference type="PANTHER" id="PTHR10127">
    <property type="entry name" value="DISCOIDIN, CUB, EGF, LAMININ , AND ZINC METALLOPROTEASE DOMAIN CONTAINING"/>
    <property type="match status" value="1"/>
</dbReference>
<dbReference type="Proteomes" id="UP000054495">
    <property type="component" value="Unassembled WGS sequence"/>
</dbReference>
<dbReference type="PRINTS" id="PR00480">
    <property type="entry name" value="ASTACIN"/>
</dbReference>
<comment type="cofactor">
    <cofactor evidence="7 8">
        <name>Zn(2+)</name>
        <dbReference type="ChEBI" id="CHEBI:29105"/>
    </cofactor>
    <text evidence="7 8">Binds 1 zinc ion per subunit.</text>
</comment>
<dbReference type="InterPro" id="IPR001506">
    <property type="entry name" value="Peptidase_M12A"/>
</dbReference>
<dbReference type="AlphaFoldDB" id="A0A0D6M663"/>
<feature type="binding site" evidence="7">
    <location>
        <position position="191"/>
    </location>
    <ligand>
        <name>Zn(2+)</name>
        <dbReference type="ChEBI" id="CHEBI:29105"/>
        <note>catalytic</note>
    </ligand>
</feature>
<evidence type="ECO:0000256" key="2">
    <source>
        <dbReference type="ARBA" id="ARBA00022723"/>
    </source>
</evidence>
<gene>
    <name evidence="10" type="ORF">ANCCEY_02980</name>
</gene>
<feature type="chain" id="PRO_5005115072" description="Metalloendopeptidase" evidence="8">
    <location>
        <begin position="23"/>
        <end position="289"/>
    </location>
</feature>
<dbReference type="GO" id="GO:0004222">
    <property type="term" value="F:metalloendopeptidase activity"/>
    <property type="evidence" value="ECO:0007669"/>
    <property type="project" value="UniProtKB-UniRule"/>
</dbReference>
<dbReference type="GO" id="GO:0006508">
    <property type="term" value="P:proteolysis"/>
    <property type="evidence" value="ECO:0007669"/>
    <property type="project" value="UniProtKB-KW"/>
</dbReference>
<evidence type="ECO:0000259" key="9">
    <source>
        <dbReference type="PROSITE" id="PS51864"/>
    </source>
</evidence>
<feature type="signal peptide" evidence="8">
    <location>
        <begin position="1"/>
        <end position="22"/>
    </location>
</feature>
<protein>
    <recommendedName>
        <fullName evidence="8">Metalloendopeptidase</fullName>
        <ecNumber evidence="8">3.4.24.-</ecNumber>
    </recommendedName>
</protein>
<keyword evidence="2 7" id="KW-0479">Metal-binding</keyword>
<evidence type="ECO:0000313" key="11">
    <source>
        <dbReference type="Proteomes" id="UP000054495"/>
    </source>
</evidence>
<dbReference type="CDD" id="cd04280">
    <property type="entry name" value="ZnMc_astacin_like"/>
    <property type="match status" value="1"/>
</dbReference>
<dbReference type="SUPFAM" id="SSF55486">
    <property type="entry name" value="Metalloproteases ('zincins'), catalytic domain"/>
    <property type="match status" value="1"/>
</dbReference>
<dbReference type="EC" id="3.4.24.-" evidence="8"/>
<feature type="active site" evidence="7">
    <location>
        <position position="182"/>
    </location>
</feature>
<evidence type="ECO:0000256" key="3">
    <source>
        <dbReference type="ARBA" id="ARBA00022801"/>
    </source>
</evidence>
<feature type="binding site" evidence="7">
    <location>
        <position position="181"/>
    </location>
    <ligand>
        <name>Zn(2+)</name>
        <dbReference type="ChEBI" id="CHEBI:29105"/>
        <note>catalytic</note>
    </ligand>
</feature>
<keyword evidence="8" id="KW-0732">Signal</keyword>
<dbReference type="InterPro" id="IPR006026">
    <property type="entry name" value="Peptidase_Metallo"/>
</dbReference>
<keyword evidence="3 7" id="KW-0378">Hydrolase</keyword>
<keyword evidence="1 7" id="KW-0645">Protease</keyword>
<dbReference type="SMART" id="SM00235">
    <property type="entry name" value="ZnMc"/>
    <property type="match status" value="1"/>
</dbReference>
<keyword evidence="11" id="KW-1185">Reference proteome</keyword>
<keyword evidence="5 7" id="KW-0482">Metalloprotease</keyword>
<feature type="domain" description="Peptidase M12A" evidence="9">
    <location>
        <begin position="75"/>
        <end position="289"/>
    </location>
</feature>
<organism evidence="10 11">
    <name type="scientific">Ancylostoma ceylanicum</name>
    <dbReference type="NCBI Taxonomy" id="53326"/>
    <lineage>
        <taxon>Eukaryota</taxon>
        <taxon>Metazoa</taxon>
        <taxon>Ecdysozoa</taxon>
        <taxon>Nematoda</taxon>
        <taxon>Chromadorea</taxon>
        <taxon>Rhabditida</taxon>
        <taxon>Rhabditina</taxon>
        <taxon>Rhabditomorpha</taxon>
        <taxon>Strongyloidea</taxon>
        <taxon>Ancylostomatidae</taxon>
        <taxon>Ancylostomatinae</taxon>
        <taxon>Ancylostoma</taxon>
    </lineage>
</organism>
<reference evidence="10 11" key="1">
    <citation type="submission" date="2013-05" db="EMBL/GenBank/DDBJ databases">
        <title>Draft genome of the parasitic nematode Anyclostoma ceylanicum.</title>
        <authorList>
            <person name="Mitreva M."/>
        </authorList>
    </citation>
    <scope>NUCLEOTIDE SEQUENCE [LARGE SCALE GENOMIC DNA]</scope>
</reference>
<comment type="caution">
    <text evidence="7">Lacks conserved residue(s) required for the propagation of feature annotation.</text>
</comment>
<evidence type="ECO:0000256" key="1">
    <source>
        <dbReference type="ARBA" id="ARBA00022670"/>
    </source>
</evidence>
<dbReference type="EMBL" id="KE124825">
    <property type="protein sequence ID" value="EPB77896.1"/>
    <property type="molecule type" value="Genomic_DNA"/>
</dbReference>
<proteinExistence type="predicted"/>
<keyword evidence="6" id="KW-1015">Disulfide bond</keyword>
<dbReference type="InterPro" id="IPR024079">
    <property type="entry name" value="MetalloPept_cat_dom_sf"/>
</dbReference>
<evidence type="ECO:0000256" key="8">
    <source>
        <dbReference type="RuleBase" id="RU361183"/>
    </source>
</evidence>
<dbReference type="Gene3D" id="3.40.390.10">
    <property type="entry name" value="Collagenase (Catalytic Domain)"/>
    <property type="match status" value="1"/>
</dbReference>
<dbReference type="PROSITE" id="PS51864">
    <property type="entry name" value="ASTACIN"/>
    <property type="match status" value="1"/>
</dbReference>
<dbReference type="InterPro" id="IPR034035">
    <property type="entry name" value="Astacin-like_dom"/>
</dbReference>
<accession>A0A0D6M663</accession>